<evidence type="ECO:0000313" key="2">
    <source>
        <dbReference type="Proteomes" id="UP000799444"/>
    </source>
</evidence>
<proteinExistence type="predicted"/>
<accession>A0A9P4UV75</accession>
<name>A0A9P4UV75_9PLEO</name>
<keyword evidence="2" id="KW-1185">Reference proteome</keyword>
<comment type="caution">
    <text evidence="1">The sequence shown here is derived from an EMBL/GenBank/DDBJ whole genome shotgun (WGS) entry which is preliminary data.</text>
</comment>
<evidence type="ECO:0000313" key="1">
    <source>
        <dbReference type="EMBL" id="KAF2729672.1"/>
    </source>
</evidence>
<sequence>MMIIEEHGRFVAMRRTWTWIHASLVFSHAQTMSFPRTHAQLQPRSEDLPFPHAHPFCFYTRIYAISIGTRNSSTSRQPPALTHARGEQVMYPALTLHTYPPAPHHHPTTTQSTSNPYLHLPLYRGIMIEIRALGTAVAGLALWFTQSHPPPHFLCDPISSDLSPSHNDDATR</sequence>
<organism evidence="1 2">
    <name type="scientific">Polyplosphaeria fusca</name>
    <dbReference type="NCBI Taxonomy" id="682080"/>
    <lineage>
        <taxon>Eukaryota</taxon>
        <taxon>Fungi</taxon>
        <taxon>Dikarya</taxon>
        <taxon>Ascomycota</taxon>
        <taxon>Pezizomycotina</taxon>
        <taxon>Dothideomycetes</taxon>
        <taxon>Pleosporomycetidae</taxon>
        <taxon>Pleosporales</taxon>
        <taxon>Tetraplosphaeriaceae</taxon>
        <taxon>Polyplosphaeria</taxon>
    </lineage>
</organism>
<dbReference type="Proteomes" id="UP000799444">
    <property type="component" value="Unassembled WGS sequence"/>
</dbReference>
<reference evidence="1" key="1">
    <citation type="journal article" date="2020" name="Stud. Mycol.">
        <title>101 Dothideomycetes genomes: a test case for predicting lifestyles and emergence of pathogens.</title>
        <authorList>
            <person name="Haridas S."/>
            <person name="Albert R."/>
            <person name="Binder M."/>
            <person name="Bloem J."/>
            <person name="Labutti K."/>
            <person name="Salamov A."/>
            <person name="Andreopoulos B."/>
            <person name="Baker S."/>
            <person name="Barry K."/>
            <person name="Bills G."/>
            <person name="Bluhm B."/>
            <person name="Cannon C."/>
            <person name="Castanera R."/>
            <person name="Culley D."/>
            <person name="Daum C."/>
            <person name="Ezra D."/>
            <person name="Gonzalez J."/>
            <person name="Henrissat B."/>
            <person name="Kuo A."/>
            <person name="Liang C."/>
            <person name="Lipzen A."/>
            <person name="Lutzoni F."/>
            <person name="Magnuson J."/>
            <person name="Mondo S."/>
            <person name="Nolan M."/>
            <person name="Ohm R."/>
            <person name="Pangilinan J."/>
            <person name="Park H.-J."/>
            <person name="Ramirez L."/>
            <person name="Alfaro M."/>
            <person name="Sun H."/>
            <person name="Tritt A."/>
            <person name="Yoshinaga Y."/>
            <person name="Zwiers L.-H."/>
            <person name="Turgeon B."/>
            <person name="Goodwin S."/>
            <person name="Spatafora J."/>
            <person name="Crous P."/>
            <person name="Grigoriev I."/>
        </authorList>
    </citation>
    <scope>NUCLEOTIDE SEQUENCE</scope>
    <source>
        <strain evidence="1">CBS 125425</strain>
    </source>
</reference>
<dbReference type="EMBL" id="ML996238">
    <property type="protein sequence ID" value="KAF2729672.1"/>
    <property type="molecule type" value="Genomic_DNA"/>
</dbReference>
<protein>
    <submittedName>
        <fullName evidence="1">Uncharacterized protein</fullName>
    </submittedName>
</protein>
<dbReference type="AlphaFoldDB" id="A0A9P4UV75"/>
<gene>
    <name evidence="1" type="ORF">EJ04DRAFT_63846</name>
</gene>